<gene>
    <name evidence="3" type="ORF">E4T65_06935</name>
</gene>
<sequence length="656" mass="74940">MMNAQVQSNVQTAATLCQQGISLTIPCYQRPYVWPSDDVEALLEQIILASEPDADGQPAQSHYFIGTVLTSEVVPGSNSDAGMTYELIDGQQRMTTLMVLALAFCALMPSSPLRSLVILGNVPRLTFNIREEVQSRLSSWAGLTVDIEPDEKEISNPYLIHLIAARKVAFDRLKRLQAVGGERALERVGDYLFNRVTWVNNVMPAGMDLNKLFATLNTSGVQLEQTDILKARLMKRIKQHRATYEGIWQACEDMGNYFEKNLRDVFAGASWGGLKFNDLTDHSFEHFSLDRPVAGYAKGRTISEIRSMRMNDDASVEKPREKDEARYQSIVSFGLLLMHAFRIYRRTQEWSDIGSRLNDSNLNDCFSRFVEKATAAQAKGFMECLWNVRFQFDRWVVKWVRLGEEDERTLRLSSINNRSKGNGPDWRSITQDTSDLSQLQSMRYLTGERSAQYWLTPFLGRLVDSPGMTEHQVLALLEQIDNQLSLTEMTQKEASYRLLSSDTAEPVSISTTVAYLKEANGTSFEHYWFQKLEYILWRERRTSNWLDHEKLHLYRITSKNSVEHVHPQNEEFGRRLSDELLHGFGNLVLLSPGENSSYSNLAVLKKQAAFRAKPKYDSLKLAHMFHVLGKGDVWGQDQINEHAQAMFSLIEAYYDT</sequence>
<dbReference type="Pfam" id="PF07510">
    <property type="entry name" value="GmrSD_C"/>
    <property type="match status" value="1"/>
</dbReference>
<dbReference type="InterPro" id="IPR011089">
    <property type="entry name" value="GmrSD_C"/>
</dbReference>
<dbReference type="PANTHER" id="PTHR35149:SF2">
    <property type="entry name" value="DUF262 DOMAIN-CONTAINING PROTEIN"/>
    <property type="match status" value="1"/>
</dbReference>
<evidence type="ECO:0000259" key="2">
    <source>
        <dbReference type="Pfam" id="PF07510"/>
    </source>
</evidence>
<protein>
    <submittedName>
        <fullName evidence="3">DUF262 domain-containing protein</fullName>
    </submittedName>
</protein>
<evidence type="ECO:0000313" key="3">
    <source>
        <dbReference type="EMBL" id="TFW44230.1"/>
    </source>
</evidence>
<dbReference type="InterPro" id="IPR004919">
    <property type="entry name" value="GmrSD_N"/>
</dbReference>
<comment type="caution">
    <text evidence="3">The sequence shown here is derived from an EMBL/GenBank/DDBJ whole genome shotgun (WGS) entry which is preliminary data.</text>
</comment>
<feature type="domain" description="GmrSD restriction endonucleases C-terminal" evidence="2">
    <location>
        <begin position="515"/>
        <end position="647"/>
    </location>
</feature>
<dbReference type="Proteomes" id="UP000297322">
    <property type="component" value="Unassembled WGS sequence"/>
</dbReference>
<accession>A0A4Y9TLI2</accession>
<proteinExistence type="predicted"/>
<dbReference type="PANTHER" id="PTHR35149">
    <property type="entry name" value="SLL5132 PROTEIN"/>
    <property type="match status" value="1"/>
</dbReference>
<feature type="domain" description="GmrSD restriction endonucleases N-terminal" evidence="1">
    <location>
        <begin position="16"/>
        <end position="234"/>
    </location>
</feature>
<evidence type="ECO:0000313" key="4">
    <source>
        <dbReference type="Proteomes" id="UP000297322"/>
    </source>
</evidence>
<reference evidence="3 4" key="1">
    <citation type="submission" date="2019-03" db="EMBL/GenBank/DDBJ databases">
        <title>Biocontrol and xenobiotic degradation properties of endophytic Pseudomonas fluorescens strain BRZ63.</title>
        <authorList>
            <person name="Chlebek D.A."/>
            <person name="Pinski A."/>
            <person name="Zur J.P."/>
            <person name="Michalska J."/>
            <person name="Hupert-Kocurek K.T."/>
        </authorList>
    </citation>
    <scope>NUCLEOTIDE SEQUENCE [LARGE SCALE GENOMIC DNA]</scope>
    <source>
        <strain evidence="3 4">BRZ63</strain>
    </source>
</reference>
<evidence type="ECO:0000259" key="1">
    <source>
        <dbReference type="Pfam" id="PF03235"/>
    </source>
</evidence>
<dbReference type="AlphaFoldDB" id="A0A4Y9TLI2"/>
<dbReference type="Pfam" id="PF03235">
    <property type="entry name" value="GmrSD_N"/>
    <property type="match status" value="1"/>
</dbReference>
<dbReference type="EMBL" id="SPVI01000003">
    <property type="protein sequence ID" value="TFW44230.1"/>
    <property type="molecule type" value="Genomic_DNA"/>
</dbReference>
<organism evidence="3 4">
    <name type="scientific">Pseudomonas fluorescens</name>
    <dbReference type="NCBI Taxonomy" id="294"/>
    <lineage>
        <taxon>Bacteria</taxon>
        <taxon>Pseudomonadati</taxon>
        <taxon>Pseudomonadota</taxon>
        <taxon>Gammaproteobacteria</taxon>
        <taxon>Pseudomonadales</taxon>
        <taxon>Pseudomonadaceae</taxon>
        <taxon>Pseudomonas</taxon>
    </lineage>
</organism>
<name>A0A4Y9TLI2_PSEFL</name>